<keyword evidence="7" id="KW-0539">Nucleus</keyword>
<dbReference type="PANTHER" id="PTHR45884">
    <property type="entry name" value="N-ACETYLTRANSFERASE ECO"/>
    <property type="match status" value="1"/>
</dbReference>
<sequence length="407" mass="45371">MTWPIGKRRIYLDGLDLPCSTEDPDLTMPQVLRGEVRRASKKSNLQRNPKVLTSSSSKCSLLTCTKPPTMQPKISSFFKPSTSTSQTPNPPRPSTNLFADENAKESEILITYNRGSRNPDRVSEKVDCSRVMGKAGKVLNKKRNYAQFHLELGQSDFLLHTCTICGFKYAAGEEEDEKVHKGFHKTHTHGIQFKGWKNERVIDSPALEGGRIILVLDGDPPAQAKKVQEVVKIMEMELGDGWIFKKQCKVYLYISSQRVSGCLVAEPIDKGYRILSSSADGRNDDNSTKEARLSPTTLQFGGMSFQREITKRTRSDKHIEVPNGVILCEKVAVPALCGIRAIWVSPSNRRKHIATHLLDAARKSLCTETIIERSQLAFSQPTSAGKALASSYIGTKSFLVYTTIDYD</sequence>
<keyword evidence="6" id="KW-0862">Zinc</keyword>
<dbReference type="GO" id="GO:0061733">
    <property type="term" value="F:protein-lysine-acetyltransferase activity"/>
    <property type="evidence" value="ECO:0007669"/>
    <property type="project" value="TreeGrafter"/>
</dbReference>
<keyword evidence="4" id="KW-0479">Metal-binding</keyword>
<comment type="similarity">
    <text evidence="2">Belongs to the acetyltransferase family. ECO subfamily.</text>
</comment>
<dbReference type="InterPro" id="IPR028009">
    <property type="entry name" value="ESCO_Acetyltransf_dom"/>
</dbReference>
<dbReference type="AlphaFoldDB" id="A0AA88UVC2"/>
<evidence type="ECO:0000256" key="3">
    <source>
        <dbReference type="ARBA" id="ARBA00022679"/>
    </source>
</evidence>
<keyword evidence="5" id="KW-0863">Zinc-finger</keyword>
<keyword evidence="3" id="KW-0808">Transferase</keyword>
<evidence type="ECO:0000256" key="1">
    <source>
        <dbReference type="ARBA" id="ARBA00004123"/>
    </source>
</evidence>
<dbReference type="GO" id="GO:0007064">
    <property type="term" value="P:mitotic sister chromatid cohesion"/>
    <property type="evidence" value="ECO:0007669"/>
    <property type="project" value="TreeGrafter"/>
</dbReference>
<feature type="domain" description="N-acetyltransferase ESCO acetyl-transferase" evidence="12">
    <location>
        <begin position="333"/>
        <end position="401"/>
    </location>
</feature>
<dbReference type="GO" id="GO:0005634">
    <property type="term" value="C:nucleus"/>
    <property type="evidence" value="ECO:0007669"/>
    <property type="project" value="UniProtKB-SubCell"/>
</dbReference>
<evidence type="ECO:0000256" key="5">
    <source>
        <dbReference type="ARBA" id="ARBA00022771"/>
    </source>
</evidence>
<comment type="subcellular location">
    <subcellularLocation>
        <location evidence="1">Nucleus</location>
    </subcellularLocation>
</comment>
<organism evidence="13 14">
    <name type="scientific">Escallonia herrerae</name>
    <dbReference type="NCBI Taxonomy" id="1293975"/>
    <lineage>
        <taxon>Eukaryota</taxon>
        <taxon>Viridiplantae</taxon>
        <taxon>Streptophyta</taxon>
        <taxon>Embryophyta</taxon>
        <taxon>Tracheophyta</taxon>
        <taxon>Spermatophyta</taxon>
        <taxon>Magnoliopsida</taxon>
        <taxon>eudicotyledons</taxon>
        <taxon>Gunneridae</taxon>
        <taxon>Pentapetalae</taxon>
        <taxon>asterids</taxon>
        <taxon>campanulids</taxon>
        <taxon>Escalloniales</taxon>
        <taxon>Escalloniaceae</taxon>
        <taxon>Escallonia</taxon>
    </lineage>
</organism>
<keyword evidence="14" id="KW-1185">Reference proteome</keyword>
<dbReference type="GO" id="GO:0000785">
    <property type="term" value="C:chromatin"/>
    <property type="evidence" value="ECO:0007669"/>
    <property type="project" value="TreeGrafter"/>
</dbReference>
<accession>A0AA88UVC2</accession>
<evidence type="ECO:0000256" key="4">
    <source>
        <dbReference type="ARBA" id="ARBA00022723"/>
    </source>
</evidence>
<feature type="region of interest" description="Disordered" evidence="10">
    <location>
        <begin position="72"/>
        <end position="98"/>
    </location>
</feature>
<gene>
    <name evidence="13" type="ORF">RJ639_026426</name>
</gene>
<proteinExistence type="inferred from homology"/>
<dbReference type="GO" id="GO:0008270">
    <property type="term" value="F:zinc ion binding"/>
    <property type="evidence" value="ECO:0007669"/>
    <property type="project" value="UniProtKB-KW"/>
</dbReference>
<dbReference type="InterPro" id="IPR028005">
    <property type="entry name" value="AcTrfase_ESCO_Znf_dom"/>
</dbReference>
<evidence type="ECO:0008006" key="15">
    <source>
        <dbReference type="Google" id="ProtNLM"/>
    </source>
</evidence>
<evidence type="ECO:0000259" key="12">
    <source>
        <dbReference type="Pfam" id="PF13880"/>
    </source>
</evidence>
<dbReference type="EMBL" id="JAVXUP010004471">
    <property type="protein sequence ID" value="KAK2997066.1"/>
    <property type="molecule type" value="Genomic_DNA"/>
</dbReference>
<evidence type="ECO:0000256" key="6">
    <source>
        <dbReference type="ARBA" id="ARBA00022833"/>
    </source>
</evidence>
<reference evidence="13" key="1">
    <citation type="submission" date="2022-12" db="EMBL/GenBank/DDBJ databases">
        <title>Draft genome assemblies for two species of Escallonia (Escalloniales).</title>
        <authorList>
            <person name="Chanderbali A."/>
            <person name="Dervinis C."/>
            <person name="Anghel I."/>
            <person name="Soltis D."/>
            <person name="Soltis P."/>
            <person name="Zapata F."/>
        </authorList>
    </citation>
    <scope>NUCLEOTIDE SEQUENCE</scope>
    <source>
        <strain evidence="13">UCBG64.0493</strain>
        <tissue evidence="13">Leaf</tissue>
    </source>
</reference>
<name>A0AA88UVC2_9ASTE</name>
<evidence type="ECO:0000256" key="8">
    <source>
        <dbReference type="ARBA" id="ARBA00023306"/>
    </source>
</evidence>
<evidence type="ECO:0000256" key="2">
    <source>
        <dbReference type="ARBA" id="ARBA00005816"/>
    </source>
</evidence>
<dbReference type="Pfam" id="PF13880">
    <property type="entry name" value="Acetyltransf_13"/>
    <property type="match status" value="1"/>
</dbReference>
<comment type="caution">
    <text evidence="13">The sequence shown here is derived from an EMBL/GenBank/DDBJ whole genome shotgun (WGS) entry which is preliminary data.</text>
</comment>
<evidence type="ECO:0000313" key="14">
    <source>
        <dbReference type="Proteomes" id="UP001188597"/>
    </source>
</evidence>
<dbReference type="Pfam" id="PF13878">
    <property type="entry name" value="zf-C2H2_3"/>
    <property type="match status" value="1"/>
</dbReference>
<evidence type="ECO:0000256" key="10">
    <source>
        <dbReference type="SAM" id="MobiDB-lite"/>
    </source>
</evidence>
<evidence type="ECO:0000256" key="9">
    <source>
        <dbReference type="ARBA" id="ARBA00023315"/>
    </source>
</evidence>
<dbReference type="PANTHER" id="PTHR45884:SF2">
    <property type="entry name" value="N-ACETYLTRANSFERASE ECO"/>
    <property type="match status" value="1"/>
</dbReference>
<dbReference type="Proteomes" id="UP001188597">
    <property type="component" value="Unassembled WGS sequence"/>
</dbReference>
<evidence type="ECO:0000259" key="11">
    <source>
        <dbReference type="Pfam" id="PF13878"/>
    </source>
</evidence>
<evidence type="ECO:0000256" key="7">
    <source>
        <dbReference type="ARBA" id="ARBA00023242"/>
    </source>
</evidence>
<protein>
    <recommendedName>
        <fullName evidence="15">N-acetyltransferase ESCO2</fullName>
    </recommendedName>
</protein>
<evidence type="ECO:0000313" key="13">
    <source>
        <dbReference type="EMBL" id="KAK2997066.1"/>
    </source>
</evidence>
<keyword evidence="8" id="KW-0131">Cell cycle</keyword>
<keyword evidence="9" id="KW-0012">Acyltransferase</keyword>
<feature type="non-terminal residue" evidence="13">
    <location>
        <position position="1"/>
    </location>
</feature>
<feature type="domain" description="N-acetyltransferase ESCO zinc-finger" evidence="11">
    <location>
        <begin position="147"/>
        <end position="185"/>
    </location>
</feature>